<gene>
    <name evidence="1" type="ORF">DM48_7918</name>
</gene>
<sequence length="161" mass="18065">MSAPDVLTRMFVAKDFKGKGLAEERRAVASELARIVEKMHALADEAERVLTSTPFRLRYSQLAGKHREAYHVMRWRFQSVGSPWATWQDVCAASSGYPALVRQVLLRIERDRISLVQTAKALRTLHCLLAEGAGLMEQACRDLDQWPSREVAGARPLAAMS</sequence>
<evidence type="ECO:0008006" key="3">
    <source>
        <dbReference type="Google" id="ProtNLM"/>
    </source>
</evidence>
<proteinExistence type="predicted"/>
<name>A0AAW3FCH2_BURGA</name>
<dbReference type="RefSeq" id="WP_155308327.1">
    <property type="nucleotide sequence ID" value="NZ_JAHPMB010000026.1"/>
</dbReference>
<dbReference type="EMBL" id="JPGG01000012">
    <property type="protein sequence ID" value="KGC20261.1"/>
    <property type="molecule type" value="Genomic_DNA"/>
</dbReference>
<evidence type="ECO:0000313" key="2">
    <source>
        <dbReference type="Proteomes" id="UP000029590"/>
    </source>
</evidence>
<organism evidence="1 2">
    <name type="scientific">Burkholderia gladioli</name>
    <name type="common">Pseudomonas marginata</name>
    <name type="synonym">Phytomonas marginata</name>
    <dbReference type="NCBI Taxonomy" id="28095"/>
    <lineage>
        <taxon>Bacteria</taxon>
        <taxon>Pseudomonadati</taxon>
        <taxon>Pseudomonadota</taxon>
        <taxon>Betaproteobacteria</taxon>
        <taxon>Burkholderiales</taxon>
        <taxon>Burkholderiaceae</taxon>
        <taxon>Burkholderia</taxon>
    </lineage>
</organism>
<protein>
    <recommendedName>
        <fullName evidence="3">DUF3158 family protein</fullName>
    </recommendedName>
</protein>
<accession>A0AAW3FCH2</accession>
<comment type="caution">
    <text evidence="1">The sequence shown here is derived from an EMBL/GenBank/DDBJ whole genome shotgun (WGS) entry which is preliminary data.</text>
</comment>
<dbReference type="AlphaFoldDB" id="A0AAW3FCH2"/>
<reference evidence="1 2" key="1">
    <citation type="submission" date="2014-04" db="EMBL/GenBank/DDBJ databases">
        <authorList>
            <person name="Bishop-Lilly K.A."/>
            <person name="Broomall S.M."/>
            <person name="Chain P.S."/>
            <person name="Chertkov O."/>
            <person name="Coyne S.R."/>
            <person name="Daligault H.E."/>
            <person name="Davenport K.W."/>
            <person name="Erkkila T."/>
            <person name="Frey K.G."/>
            <person name="Gibbons H.S."/>
            <person name="Gu W."/>
            <person name="Jaissle J."/>
            <person name="Johnson S.L."/>
            <person name="Koroleva G.I."/>
            <person name="Ladner J.T."/>
            <person name="Lo C.-C."/>
            <person name="Minogue T.D."/>
            <person name="Munk C."/>
            <person name="Palacios G.F."/>
            <person name="Redden C.L."/>
            <person name="Rosenzweig C.N."/>
            <person name="Scholz M.B."/>
            <person name="Teshima H."/>
            <person name="Xu Y."/>
        </authorList>
    </citation>
    <scope>NUCLEOTIDE SEQUENCE [LARGE SCALE GENOMIC DNA]</scope>
    <source>
        <strain evidence="2">gladioli</strain>
    </source>
</reference>
<dbReference type="Proteomes" id="UP000029590">
    <property type="component" value="Unassembled WGS sequence"/>
</dbReference>
<evidence type="ECO:0000313" key="1">
    <source>
        <dbReference type="EMBL" id="KGC20261.1"/>
    </source>
</evidence>